<organism evidence="1 2">
    <name type="scientific">Edwardsiella tarda ATCC 15947 = NBRC 105688</name>
    <dbReference type="NCBI Taxonomy" id="667121"/>
    <lineage>
        <taxon>Bacteria</taxon>
        <taxon>Pseudomonadati</taxon>
        <taxon>Pseudomonadota</taxon>
        <taxon>Gammaproteobacteria</taxon>
        <taxon>Enterobacterales</taxon>
        <taxon>Hafniaceae</taxon>
        <taxon>Edwardsiella</taxon>
    </lineage>
</organism>
<evidence type="ECO:0000313" key="1">
    <source>
        <dbReference type="EMBL" id="UCP99452.1"/>
    </source>
</evidence>
<name>A0AC61TFF7_EDWTA</name>
<keyword evidence="2" id="KW-1185">Reference proteome</keyword>
<evidence type="ECO:0000313" key="2">
    <source>
        <dbReference type="Proteomes" id="UP000245918"/>
    </source>
</evidence>
<dbReference type="Proteomes" id="UP000245918">
    <property type="component" value="Chromosome"/>
</dbReference>
<protein>
    <submittedName>
        <fullName evidence="1">Phage tail protein</fullName>
    </submittedName>
</protein>
<proteinExistence type="predicted"/>
<accession>A0AC61TFF7</accession>
<sequence>MNMDTFHWSPRPAMGVSIKPSVTTVKFGDGYEQRRPSGINHILESYSPVFRVSHDEFREIEAFFRRQGAVKAFLWRSPQRHVPIRVVCREWSEQVYNNYVDVSCKFDQVMA</sequence>
<gene>
    <name evidence="1" type="ORF">DCL27_12380</name>
</gene>
<dbReference type="EMBL" id="CP084506">
    <property type="protein sequence ID" value="UCP99452.1"/>
    <property type="molecule type" value="Genomic_DNA"/>
</dbReference>
<reference evidence="1" key="1">
    <citation type="submission" date="2021-09" db="EMBL/GenBank/DDBJ databases">
        <title>Comparative genomics of Edwardsiella genus reveals species-based diversity.</title>
        <authorList>
            <person name="Tekedar H.C."/>
            <person name="Kumru S."/>
            <person name="Waldbieser G.C."/>
            <person name="Reichley S.R."/>
            <person name="Lawrence M.L."/>
            <person name="Griffin M.J."/>
        </authorList>
    </citation>
    <scope>NUCLEOTIDE SEQUENCE</scope>
    <source>
        <strain evidence="1">ATCC 15947</strain>
    </source>
</reference>